<proteinExistence type="predicted"/>
<gene>
    <name evidence="2" type="ORF">IBL26_02750</name>
</gene>
<keyword evidence="3" id="KW-1185">Reference proteome</keyword>
<dbReference type="PANTHER" id="PTHR30388">
    <property type="entry name" value="ALDEHYDE OXIDOREDUCTASE MOLYBDENUM COFACTOR ASSEMBLY PROTEIN"/>
    <property type="match status" value="1"/>
</dbReference>
<dbReference type="EMBL" id="JACTVA010000003">
    <property type="protein sequence ID" value="MBC9205740.1"/>
    <property type="molecule type" value="Genomic_DNA"/>
</dbReference>
<dbReference type="PANTHER" id="PTHR30388:SF4">
    <property type="entry name" value="MOLYBDENUM COFACTOR INSERTION CHAPERONE PAOD"/>
    <property type="match status" value="1"/>
</dbReference>
<protein>
    <submittedName>
        <fullName evidence="2">XdhC family protein</fullName>
    </submittedName>
</protein>
<evidence type="ECO:0000313" key="2">
    <source>
        <dbReference type="EMBL" id="MBC9205740.1"/>
    </source>
</evidence>
<dbReference type="Proteomes" id="UP000626026">
    <property type="component" value="Unassembled WGS sequence"/>
</dbReference>
<reference evidence="2 3" key="1">
    <citation type="journal article" date="2013" name="Int. J. Syst. Evol. Microbiol.">
        <title>Roseomonas aerophila sp. nov., isolated from air.</title>
        <authorList>
            <person name="Kim S.J."/>
            <person name="Weon H.Y."/>
            <person name="Ahn J.H."/>
            <person name="Hong S.B."/>
            <person name="Seok S.J."/>
            <person name="Whang K.S."/>
            <person name="Kwon S.W."/>
        </authorList>
    </citation>
    <scope>NUCLEOTIDE SEQUENCE [LARGE SCALE GENOMIC DNA]</scope>
    <source>
        <strain evidence="2 3">NBRC 108923</strain>
    </source>
</reference>
<comment type="caution">
    <text evidence="2">The sequence shown here is derived from an EMBL/GenBank/DDBJ whole genome shotgun (WGS) entry which is preliminary data.</text>
</comment>
<sequence>MSTAPSTTSRACGRWWRHSRPPRRVGERPVSDQEDILATAAGWLAEGETVALATVVETWGSSPRPAGSRLAVTASGRMAGSVSGGCIEGAVADVAKQTMASGTPQLLDFGVSDERAWEVGLACGGKLKVFVEKVA</sequence>
<dbReference type="InterPro" id="IPR003777">
    <property type="entry name" value="XdhC_CoxI"/>
</dbReference>
<name>A0ABR7RGR6_9PROT</name>
<evidence type="ECO:0000313" key="3">
    <source>
        <dbReference type="Proteomes" id="UP000626026"/>
    </source>
</evidence>
<evidence type="ECO:0000259" key="1">
    <source>
        <dbReference type="Pfam" id="PF02625"/>
    </source>
</evidence>
<dbReference type="Pfam" id="PF02625">
    <property type="entry name" value="XdhC_CoxI"/>
    <property type="match status" value="1"/>
</dbReference>
<accession>A0ABR7RGR6</accession>
<dbReference type="InterPro" id="IPR052698">
    <property type="entry name" value="MoCofactor_Util/Proc"/>
</dbReference>
<feature type="domain" description="XdhC- CoxI" evidence="1">
    <location>
        <begin position="43"/>
        <end position="110"/>
    </location>
</feature>
<organism evidence="2 3">
    <name type="scientific">Teichococcus aerophilus</name>
    <dbReference type="NCBI Taxonomy" id="1224513"/>
    <lineage>
        <taxon>Bacteria</taxon>
        <taxon>Pseudomonadati</taxon>
        <taxon>Pseudomonadota</taxon>
        <taxon>Alphaproteobacteria</taxon>
        <taxon>Acetobacterales</taxon>
        <taxon>Roseomonadaceae</taxon>
        <taxon>Roseomonas</taxon>
    </lineage>
</organism>